<evidence type="ECO:0000313" key="2">
    <source>
        <dbReference type="EMBL" id="WGW13835.1"/>
    </source>
</evidence>
<evidence type="ECO:0000313" key="3">
    <source>
        <dbReference type="Proteomes" id="UP001209083"/>
    </source>
</evidence>
<dbReference type="Proteomes" id="UP001209083">
    <property type="component" value="Chromosome"/>
</dbReference>
<keyword evidence="3" id="KW-1185">Reference proteome</keyword>
<sequence>MAETRFLSRSGLVWRLISFGLLFALTVLGTAVLHDPWWPIGPQKQYATGANLNGMIRSAYAVATLDDGRQVRVPFGVNGIGIGRAEIEGQLQRFIDDPSLLQALAVAHARKMPDEPDYVQVTLMQKHTPLINGVEQAPQDVTLAEWTVIDPENLG</sequence>
<feature type="transmembrane region" description="Helical" evidence="1">
    <location>
        <begin position="12"/>
        <end position="33"/>
    </location>
</feature>
<gene>
    <name evidence="2" type="ORF">LWF01_08855</name>
</gene>
<keyword evidence="1" id="KW-1133">Transmembrane helix</keyword>
<organism evidence="2 3">
    <name type="scientific">Saxibacter everestensis</name>
    <dbReference type="NCBI Taxonomy" id="2909229"/>
    <lineage>
        <taxon>Bacteria</taxon>
        <taxon>Bacillati</taxon>
        <taxon>Actinomycetota</taxon>
        <taxon>Actinomycetes</taxon>
        <taxon>Micrococcales</taxon>
        <taxon>Brevibacteriaceae</taxon>
        <taxon>Saxibacter</taxon>
    </lineage>
</organism>
<protein>
    <submittedName>
        <fullName evidence="2">Uncharacterized protein</fullName>
    </submittedName>
</protein>
<proteinExistence type="predicted"/>
<evidence type="ECO:0000256" key="1">
    <source>
        <dbReference type="SAM" id="Phobius"/>
    </source>
</evidence>
<dbReference type="RefSeq" id="WP_349640658.1">
    <property type="nucleotide sequence ID" value="NZ_CP090958.1"/>
</dbReference>
<name>A0ABY8R092_9MICO</name>
<reference evidence="2 3" key="1">
    <citation type="submission" date="2023-05" db="EMBL/GenBank/DDBJ databases">
        <title>Lithophilousrod everest ZFBP1038 complete genpme.</title>
        <authorList>
            <person name="Tian M."/>
        </authorList>
    </citation>
    <scope>NUCLEOTIDE SEQUENCE [LARGE SCALE GENOMIC DNA]</scope>
    <source>
        <strain evidence="2 3">ZFBP1038</strain>
    </source>
</reference>
<keyword evidence="1" id="KW-0472">Membrane</keyword>
<accession>A0ABY8R092</accession>
<dbReference type="EMBL" id="CP090958">
    <property type="protein sequence ID" value="WGW13835.1"/>
    <property type="molecule type" value="Genomic_DNA"/>
</dbReference>
<keyword evidence="1" id="KW-0812">Transmembrane</keyword>